<feature type="region of interest" description="Disordered" evidence="1">
    <location>
        <begin position="1447"/>
        <end position="1475"/>
    </location>
</feature>
<sequence length="1564" mass="168559">MTEGFAFACIPGSFTAAGSQAAPPASAVDSASYFFSFEAFDTGSVPLCECTGIKVKEFQSGGQCDLGFSVGFSKFCFIPPSHCATVNPMESATVPADAWWGAAKTGEERSNIEKVAKLLEQAPQPAQAPACHCWTLGDFMVAPCAHQGYSRGGNSPPRFVASLEDLSLESLWEAHDGILHAERQASEVQDAIQPPSRMQANGAATNHLQKDQTHELAAGEGGPHCHRSCAGCLDSGRDRCLSCVNQLPYPYIPPPTPQLPLDSAGAREEAPDSGGPPLAPAPQYHALVAVHQDGSGYCIPLAFASDASADPGDACMRPSSACTTADGEGSGSRHTRDRHCHPSCAVCRADCCTEKSDNCLSCKGKRWAFHPIYRDGTGHCVDLRPLESQEDLVPREGEEETAEAEHSLGVQSPETSTFAAIFQSVLSSIFSVPNVSDAANAAEHASSPKAGSSRKGPSFLPDRSVCEFLPRKIQDLPLRAWSQLVFVHADNNLEESALLDMEEMLHPWRGEIVNRQARTAARGPGTSSFPVGGSALPGSVGQEALEDLYLVVLIDRSNQSTTTDMNTVHACPELEYSSLGEGVKQLPGSSEVELSAQMAFELLRIHLRNGRREWLLLRSLGEVDMNDPSVLENAVTRLLDIFPSRHYAAILWNHGSAWVGFGDDDSNPNSQPMSIHEIALGLKKSMDPTTLTRKPPPPYRVATAFEYGTRFVTSYGLHPPSSNALTLALIEVRGFNEFKQKFEELLEGLYSCGGSNITRRVRRALAQTFSIRGCRMLGLCSCYDLNDFLANLLQQFASDQSELGRTDVQPYMHEHEARGVQSASAMEALLRFPGTDGPQPTQPGLHTYTIDSIGAARRALTEKVIAARVLFRKMIVAEVGSREPGRYGGLSIYFPDPNMAVTCKAQRSAASWARRYTHLIRTKFSSFVVSVLSNRKGSVCYAPWGSAGEPGSSFPSSLPEADSEAEQWFGILCSRLVQPFSNEHSDAAVGISAVLPSTVVSALMFRGFATEAAIPGGGKKATEIIVTSTVQATMTDAEVKGPLAFAHAATPSAESQGGGSNAASTSPPSSTAQPSPAAKLRNFTVVQGWWSSHVWTLRQQLHLDDPLKDPRLESSHASRSGNPETSTMEALLVALQDGLASSRAGSGKVRKSTSVMRAWQETTFSFPFLFFANAVEAECLEDGVLHTEDLRGGQSALGRRGAPSGGIAGEFSSVLPTRKLQAVEDKAAASDSVFFSVASDAAHVGGRRVLSSTVLLPLRETTESFENDLGDGFRPASSAAAATELGLLNSLAHTARRLTEPPDEAQREARLPGTASPARRLFTARAGTSPWLLHERLGPQPKRPRDVNSQCGMRAFLLTEWNSKTNAASEPVLYVIKNEVATEWPRAHGGLLLPIQHRLRKLSVPQQAFQVELPSSRSDCGGSPAGILRGILESEFMAAQNGEQADPSIYFRSRNSDRAKTPPEQGSDSLQGARRSSTLWTRRMHAFPSASRGQLPSRQATPVDSSAIVLEETLADVTFVWNVDSDLGRLALQRTTISQFLRERQAKKGRAFEQQTLRSGSTER</sequence>
<accession>A0A6P6S158</accession>
<dbReference type="GeneID" id="34621103"/>
<feature type="region of interest" description="Disordered" evidence="1">
    <location>
        <begin position="1050"/>
        <end position="1077"/>
    </location>
</feature>
<evidence type="ECO:0000313" key="3">
    <source>
        <dbReference type="RefSeq" id="XP_026193372.1"/>
    </source>
</evidence>
<protein>
    <submittedName>
        <fullName evidence="3">Uncharacterized protein LOC34621103</fullName>
    </submittedName>
</protein>
<organism evidence="2 3">
    <name type="scientific">Cyclospora cayetanensis</name>
    <dbReference type="NCBI Taxonomy" id="88456"/>
    <lineage>
        <taxon>Eukaryota</taxon>
        <taxon>Sar</taxon>
        <taxon>Alveolata</taxon>
        <taxon>Apicomplexa</taxon>
        <taxon>Conoidasida</taxon>
        <taxon>Coccidia</taxon>
        <taxon>Eucoccidiorida</taxon>
        <taxon>Eimeriorina</taxon>
        <taxon>Eimeriidae</taxon>
        <taxon>Cyclospora</taxon>
    </lineage>
</organism>
<dbReference type="Gene3D" id="3.40.50.11970">
    <property type="match status" value="1"/>
</dbReference>
<feature type="non-terminal residue" evidence="3">
    <location>
        <position position="1564"/>
    </location>
</feature>
<dbReference type="InterPro" id="IPR005077">
    <property type="entry name" value="Peptidase_C11"/>
</dbReference>
<dbReference type="OrthoDB" id="339125at2759"/>
<dbReference type="SUPFAM" id="SSF57184">
    <property type="entry name" value="Growth factor receptor domain"/>
    <property type="match status" value="1"/>
</dbReference>
<dbReference type="Proteomes" id="UP000515125">
    <property type="component" value="Unplaced"/>
</dbReference>
<reference evidence="3" key="1">
    <citation type="submission" date="2025-08" db="UniProtKB">
        <authorList>
            <consortium name="RefSeq"/>
        </authorList>
    </citation>
    <scope>IDENTIFICATION</scope>
</reference>
<evidence type="ECO:0000256" key="1">
    <source>
        <dbReference type="SAM" id="MobiDB-lite"/>
    </source>
</evidence>
<feature type="region of interest" description="Disordered" evidence="1">
    <location>
        <begin position="254"/>
        <end position="279"/>
    </location>
</feature>
<dbReference type="PANTHER" id="PTHR37835:SF1">
    <property type="entry name" value="ALPHA-CLOSTRIPAIN"/>
    <property type="match status" value="1"/>
</dbReference>
<name>A0A6P6S158_9EIME</name>
<keyword evidence="2" id="KW-1185">Reference proteome</keyword>
<gene>
    <name evidence="3" type="primary">LOC34621103</name>
</gene>
<feature type="compositionally biased region" description="Low complexity" evidence="1">
    <location>
        <begin position="1062"/>
        <end position="1077"/>
    </location>
</feature>
<feature type="region of interest" description="Disordered" evidence="1">
    <location>
        <begin position="391"/>
        <end position="411"/>
    </location>
</feature>
<proteinExistence type="predicted"/>
<dbReference type="RefSeq" id="XP_026193372.1">
    <property type="nucleotide sequence ID" value="XM_026337587.1"/>
</dbReference>
<dbReference type="InterPro" id="IPR009030">
    <property type="entry name" value="Growth_fac_rcpt_cys_sf"/>
</dbReference>
<dbReference type="PANTHER" id="PTHR37835">
    <property type="entry name" value="ALPHA-CLOSTRIPAIN"/>
    <property type="match status" value="1"/>
</dbReference>
<feature type="compositionally biased region" description="Polar residues" evidence="1">
    <location>
        <begin position="1464"/>
        <end position="1475"/>
    </location>
</feature>
<evidence type="ECO:0000313" key="2">
    <source>
        <dbReference type="Proteomes" id="UP000515125"/>
    </source>
</evidence>